<keyword evidence="7" id="KW-0653">Protein transport</keyword>
<dbReference type="RefSeq" id="WP_113047391.1">
    <property type="nucleotide sequence ID" value="NZ_QMFZ01000038.1"/>
</dbReference>
<organism evidence="9 10">
    <name type="scientific">Burkholderia reimsis</name>
    <dbReference type="NCBI Taxonomy" id="2234132"/>
    <lineage>
        <taxon>Bacteria</taxon>
        <taxon>Pseudomonadati</taxon>
        <taxon>Pseudomonadota</taxon>
        <taxon>Betaproteobacteria</taxon>
        <taxon>Burkholderiales</taxon>
        <taxon>Burkholderiaceae</taxon>
        <taxon>Burkholderia</taxon>
    </lineage>
</organism>
<evidence type="ECO:0000256" key="4">
    <source>
        <dbReference type="ARBA" id="ARBA00022692"/>
    </source>
</evidence>
<dbReference type="GO" id="GO:0005886">
    <property type="term" value="C:plasma membrane"/>
    <property type="evidence" value="ECO:0007669"/>
    <property type="project" value="UniProtKB-SubCell"/>
</dbReference>
<keyword evidence="6 8" id="KW-0472">Membrane</keyword>
<feature type="transmembrane region" description="Helical" evidence="8">
    <location>
        <begin position="20"/>
        <end position="41"/>
    </location>
</feature>
<dbReference type="PANTHER" id="PTHR30558">
    <property type="entry name" value="EXBD MEMBRANE COMPONENT OF PMF-DRIVEN MACROMOLECULE IMPORT SYSTEM"/>
    <property type="match status" value="1"/>
</dbReference>
<evidence type="ECO:0000256" key="6">
    <source>
        <dbReference type="ARBA" id="ARBA00023136"/>
    </source>
</evidence>
<reference evidence="9 10" key="1">
    <citation type="submission" date="2018-06" db="EMBL/GenBank/DDBJ databases">
        <title>Draft genome sequence of Burkholderia reimsis strain BE51 isolated from a French agricultural soil.</title>
        <authorList>
            <person name="Esmaeel Q."/>
        </authorList>
    </citation>
    <scope>NUCLEOTIDE SEQUENCE [LARGE SCALE GENOMIC DNA]</scope>
    <source>
        <strain evidence="9 10">BE51</strain>
    </source>
</reference>
<comment type="caution">
    <text evidence="9">The sequence shown here is derived from an EMBL/GenBank/DDBJ whole genome shotgun (WGS) entry which is preliminary data.</text>
</comment>
<keyword evidence="4 7" id="KW-0812">Transmembrane</keyword>
<comment type="subcellular location">
    <subcellularLocation>
        <location evidence="1">Cell membrane</location>
        <topology evidence="1">Single-pass membrane protein</topology>
    </subcellularLocation>
    <subcellularLocation>
        <location evidence="7">Cell membrane</location>
        <topology evidence="7">Single-pass type II membrane protein</topology>
    </subcellularLocation>
</comment>
<dbReference type="Proteomes" id="UP000252458">
    <property type="component" value="Unassembled WGS sequence"/>
</dbReference>
<evidence type="ECO:0000256" key="3">
    <source>
        <dbReference type="ARBA" id="ARBA00022475"/>
    </source>
</evidence>
<dbReference type="Gene3D" id="3.30.420.270">
    <property type="match status" value="1"/>
</dbReference>
<protein>
    <submittedName>
        <fullName evidence="9">Biopolymer transporter ExbD</fullName>
    </submittedName>
</protein>
<dbReference type="EMBL" id="QMFZ01000038">
    <property type="protein sequence ID" value="RBB34109.1"/>
    <property type="molecule type" value="Genomic_DNA"/>
</dbReference>
<evidence type="ECO:0000256" key="5">
    <source>
        <dbReference type="ARBA" id="ARBA00022989"/>
    </source>
</evidence>
<evidence type="ECO:0000313" key="10">
    <source>
        <dbReference type="Proteomes" id="UP000252458"/>
    </source>
</evidence>
<evidence type="ECO:0000256" key="8">
    <source>
        <dbReference type="SAM" id="Phobius"/>
    </source>
</evidence>
<gene>
    <name evidence="9" type="ORF">DPV79_32605</name>
</gene>
<comment type="similarity">
    <text evidence="2 7">Belongs to the ExbD/TolR family.</text>
</comment>
<evidence type="ECO:0000256" key="2">
    <source>
        <dbReference type="ARBA" id="ARBA00005811"/>
    </source>
</evidence>
<evidence type="ECO:0000256" key="7">
    <source>
        <dbReference type="RuleBase" id="RU003879"/>
    </source>
</evidence>
<accession>A0A365QKU8</accession>
<keyword evidence="7" id="KW-0813">Transport</keyword>
<dbReference type="Pfam" id="PF02472">
    <property type="entry name" value="ExbD"/>
    <property type="match status" value="1"/>
</dbReference>
<keyword evidence="5 8" id="KW-1133">Transmembrane helix</keyword>
<sequence>MNAGPDDAPEGNALAAEINMTPLIDVMLVLLVVFMVTLPVLHHAARVALPQAASPREDTSVPHVDVSIDASGGVSWNAQPVSDTGLAARLAAAARTAPQPEVRLSADRAARYDSVAKLLAAAQAAGLTKVGFVTAPARGQ</sequence>
<evidence type="ECO:0000256" key="1">
    <source>
        <dbReference type="ARBA" id="ARBA00004162"/>
    </source>
</evidence>
<dbReference type="GO" id="GO:0022857">
    <property type="term" value="F:transmembrane transporter activity"/>
    <property type="evidence" value="ECO:0007669"/>
    <property type="project" value="InterPro"/>
</dbReference>
<dbReference type="InterPro" id="IPR003400">
    <property type="entry name" value="ExbD"/>
</dbReference>
<proteinExistence type="inferred from homology"/>
<evidence type="ECO:0000313" key="9">
    <source>
        <dbReference type="EMBL" id="RBB34109.1"/>
    </source>
</evidence>
<keyword evidence="10" id="KW-1185">Reference proteome</keyword>
<keyword evidence="3" id="KW-1003">Cell membrane</keyword>
<name>A0A365QKU8_9BURK</name>
<dbReference type="GO" id="GO:0015031">
    <property type="term" value="P:protein transport"/>
    <property type="evidence" value="ECO:0007669"/>
    <property type="project" value="UniProtKB-KW"/>
</dbReference>
<dbReference type="PANTHER" id="PTHR30558:SF7">
    <property type="entry name" value="TOL-PAL SYSTEM PROTEIN TOLR"/>
    <property type="match status" value="1"/>
</dbReference>
<dbReference type="AlphaFoldDB" id="A0A365QKU8"/>